<sequence>MTSNLLEKHIQQVIKEIIELDEKDYIPIEDYLFMLDNPNPLFTPKKFVKLANKFPEEFKNYIDDKRPIKFNQFE</sequence>
<evidence type="ECO:0000313" key="1">
    <source>
        <dbReference type="EMBL" id="QHS78558.1"/>
    </source>
</evidence>
<name>A0A6C0AFL8_9ZZZZ</name>
<reference evidence="1" key="1">
    <citation type="journal article" date="2020" name="Nature">
        <title>Giant virus diversity and host interactions through global metagenomics.</title>
        <authorList>
            <person name="Schulz F."/>
            <person name="Roux S."/>
            <person name="Paez-Espino D."/>
            <person name="Jungbluth S."/>
            <person name="Walsh D.A."/>
            <person name="Denef V.J."/>
            <person name="McMahon K.D."/>
            <person name="Konstantinidis K.T."/>
            <person name="Eloe-Fadrosh E.A."/>
            <person name="Kyrpides N.C."/>
            <person name="Woyke T."/>
        </authorList>
    </citation>
    <scope>NUCLEOTIDE SEQUENCE</scope>
    <source>
        <strain evidence="1">GVMAG-S-1024976-23</strain>
    </source>
</reference>
<organism evidence="1">
    <name type="scientific">viral metagenome</name>
    <dbReference type="NCBI Taxonomy" id="1070528"/>
    <lineage>
        <taxon>unclassified sequences</taxon>
        <taxon>metagenomes</taxon>
        <taxon>organismal metagenomes</taxon>
    </lineage>
</organism>
<proteinExistence type="predicted"/>
<dbReference type="EMBL" id="MN740601">
    <property type="protein sequence ID" value="QHS78558.1"/>
    <property type="molecule type" value="Genomic_DNA"/>
</dbReference>
<accession>A0A6C0AFL8</accession>
<protein>
    <submittedName>
        <fullName evidence="1">Uncharacterized protein</fullName>
    </submittedName>
</protein>
<dbReference type="AlphaFoldDB" id="A0A6C0AFL8"/>